<keyword evidence="1" id="KW-0812">Transmembrane</keyword>
<proteinExistence type="predicted"/>
<evidence type="ECO:0000313" key="4">
    <source>
        <dbReference type="Proteomes" id="UP000001425"/>
    </source>
</evidence>
<dbReference type="EMBL" id="BA000022">
    <property type="protein sequence ID" value="BAA18720.1"/>
    <property type="molecule type" value="Genomic_DNA"/>
</dbReference>
<dbReference type="EnsemblBacteria" id="BAA18720">
    <property type="protein sequence ID" value="BAA18720"/>
    <property type="gene ID" value="BAA18720"/>
</dbReference>
<dbReference type="Proteomes" id="UP000001425">
    <property type="component" value="Chromosome"/>
</dbReference>
<evidence type="ECO:0000256" key="1">
    <source>
        <dbReference type="SAM" id="Phobius"/>
    </source>
</evidence>
<reference evidence="3 4" key="1">
    <citation type="journal article" date="1995" name="DNA Res.">
        <title>Sequence analysis of the genome of the unicellular cyanobacterium Synechocystis sp. strain PCC6803. I. Sequence features in the 1 Mb region from map positions 64% to 92% of the genome.</title>
        <authorList>
            <person name="Kaneko T."/>
            <person name="Tanaka A."/>
            <person name="Sato S."/>
            <person name="Kotani H."/>
            <person name="Sazuka T."/>
            <person name="Miyajima N."/>
            <person name="Sugiura M."/>
            <person name="Tabata S."/>
        </authorList>
    </citation>
    <scope>NUCLEOTIDE SEQUENCE [LARGE SCALE GENOMIC DNA]</scope>
    <source>
        <strain evidence="4">ATCC 27184 / PCC 6803 / Kazusa</strain>
    </source>
</reference>
<dbReference type="KEGG" id="syn:sll1486"/>
<organism evidence="3 4">
    <name type="scientific">Synechocystis sp. (strain ATCC 27184 / PCC 6803 / Kazusa)</name>
    <dbReference type="NCBI Taxonomy" id="1111708"/>
    <lineage>
        <taxon>Bacteria</taxon>
        <taxon>Bacillati</taxon>
        <taxon>Cyanobacteriota</taxon>
        <taxon>Cyanophyceae</taxon>
        <taxon>Synechococcales</taxon>
        <taxon>Merismopediaceae</taxon>
        <taxon>Synechocystis</taxon>
    </lineage>
</organism>
<feature type="domain" description="DUF2231" evidence="2">
    <location>
        <begin position="80"/>
        <end position="243"/>
    </location>
</feature>
<dbReference type="PhylomeDB" id="P74612"/>
<dbReference type="STRING" id="1148.gene:10500492"/>
<reference evidence="3 4" key="2">
    <citation type="journal article" date="1996" name="DNA Res.">
        <title>Sequence analysis of the genome of the unicellular cyanobacterium Synechocystis sp. strain PCC6803. II. Sequence determination of the entire genome and assignment of potential protein-coding regions.</title>
        <authorList>
            <person name="Kaneko T."/>
            <person name="Sato S."/>
            <person name="Kotani H."/>
            <person name="Tanaka A."/>
            <person name="Asamizu E."/>
            <person name="Nakamura Y."/>
            <person name="Miyajima N."/>
            <person name="Hirosawa M."/>
            <person name="Sugiura M."/>
            <person name="Sasamoto S."/>
            <person name="Kimura T."/>
            <person name="Hosouchi T."/>
            <person name="Matsuno A."/>
            <person name="Muraki A."/>
            <person name="Nakazaki N."/>
            <person name="Naruo K."/>
            <person name="Okumura S."/>
            <person name="Shimpo S."/>
            <person name="Takeuchi C."/>
            <person name="Wada T."/>
            <person name="Watanabe A."/>
            <person name="Yamada M."/>
            <person name="Yasuda M."/>
            <person name="Tabata S."/>
        </authorList>
    </citation>
    <scope>NUCLEOTIDE SEQUENCE [LARGE SCALE GENOMIC DNA]</scope>
    <source>
        <strain evidence="4">ATCC 27184 / PCC 6803 / Kazusa</strain>
    </source>
</reference>
<keyword evidence="4" id="KW-1185">Reference proteome</keyword>
<dbReference type="PaxDb" id="1148-1653809"/>
<keyword evidence="1" id="KW-1133">Transmembrane helix</keyword>
<feature type="transmembrane region" description="Helical" evidence="1">
    <location>
        <begin position="208"/>
        <end position="226"/>
    </location>
</feature>
<feature type="transmembrane region" description="Helical" evidence="1">
    <location>
        <begin position="174"/>
        <end position="196"/>
    </location>
</feature>
<dbReference type="PIR" id="S76808">
    <property type="entry name" value="S76808"/>
</dbReference>
<dbReference type="Pfam" id="PF09990">
    <property type="entry name" value="DUF2231"/>
    <property type="match status" value="1"/>
</dbReference>
<dbReference type="AlphaFoldDB" id="P74612"/>
<name>P74612_SYNY3</name>
<keyword evidence="1" id="KW-0472">Membrane</keyword>
<protein>
    <submittedName>
        <fullName evidence="3">Sll1486 protein</fullName>
    </submittedName>
</protein>
<feature type="transmembrane region" description="Helical" evidence="1">
    <location>
        <begin position="130"/>
        <end position="154"/>
    </location>
</feature>
<dbReference type="eggNOG" id="COG4244">
    <property type="taxonomic scope" value="Bacteria"/>
</dbReference>
<dbReference type="InParanoid" id="P74612"/>
<evidence type="ECO:0000313" key="3">
    <source>
        <dbReference type="EMBL" id="BAA18720.1"/>
    </source>
</evidence>
<accession>P74612</accession>
<evidence type="ECO:0000259" key="2">
    <source>
        <dbReference type="Pfam" id="PF09990"/>
    </source>
</evidence>
<feature type="transmembrane region" description="Helical" evidence="1">
    <location>
        <begin position="86"/>
        <end position="109"/>
    </location>
</feature>
<gene>
    <name evidence="3" type="ordered locus">sll1486</name>
</gene>
<dbReference type="InterPro" id="IPR019251">
    <property type="entry name" value="DUF2231_TM"/>
</dbReference>
<sequence>MHPNLPWLPSGLGLWSAHPTRSPSNQRRHYSLVLTSFQNRSFTPHLIFTEEIDRTMNPSLIDQLKEIGLQLGTNGLPYRFPIHPNLVHFSLGLFIIALIFDFAGVFFPLERPILKGFAIPAQRQNFFDVGWYNAVAGAFISFFTVAAGFFEILLAQPPTNQVSDWGIGAGTTMLLHGVGGILLLAMMVGTTIWRGYQRFVWRTNCRNEVSWAYLGFALFLMAYMAIHGTLGAQLGAEFGVHNTAAHILRMGENPNVVLSEGGMDL</sequence>